<reference evidence="4" key="1">
    <citation type="submission" date="2022-06" db="EMBL/GenBank/DDBJ databases">
        <authorList>
            <person name="Sun Q."/>
        </authorList>
    </citation>
    <scope>NUCLEOTIDE SEQUENCE</scope>
    <source>
        <strain evidence="4">S101</strain>
    </source>
</reference>
<dbReference type="GO" id="GO:0009103">
    <property type="term" value="P:lipopolysaccharide biosynthetic process"/>
    <property type="evidence" value="ECO:0007669"/>
    <property type="project" value="TreeGrafter"/>
</dbReference>
<evidence type="ECO:0000313" key="5">
    <source>
        <dbReference type="Proteomes" id="UP001155380"/>
    </source>
</evidence>
<dbReference type="EMBL" id="JAMXLX010000004">
    <property type="protein sequence ID" value="MCO5957713.1"/>
    <property type="molecule type" value="Genomic_DNA"/>
</dbReference>
<evidence type="ECO:0000313" key="4">
    <source>
        <dbReference type="EMBL" id="MCO5957713.1"/>
    </source>
</evidence>
<evidence type="ECO:0000259" key="2">
    <source>
        <dbReference type="Pfam" id="PF00534"/>
    </source>
</evidence>
<sequence>MSDKTLSTLVVQDYCQVGGGAERLVNILCRDLPDCALWTSGVYADFLRSGVGEDIEVKVLGERLAFLPRQARAMFSFMFLGQCLPKARNVIYSGIFAPLAVSAQRSGKRICYCHTPPKFAFEQSEKYRLSFNLFLRPLFSLGVAAYRRKYLQAMRRMDLIVTNSANVQRRIDKYLGLPSHVIYPPVDIDLFRWISQGDFYLSLGRLEPNKRVDLVVQAFRQMPDKKLVVASGGSQLEHIRRLAEGAPNIAVLGWVDDQKLAELVGRSIACLYLPADEDFGMSAVEAMAAGKPVIAVNEGGLVETIVDGETGNLLPAAFGVAEICQAVEAMDCNRALSMRQACEKRAKEFSRVRFIENIRAILEPDETL</sequence>
<dbReference type="AlphaFoldDB" id="A0AAJ1F861"/>
<evidence type="ECO:0000259" key="3">
    <source>
        <dbReference type="Pfam" id="PF13439"/>
    </source>
</evidence>
<name>A0AAJ1F861_9HYPH</name>
<dbReference type="SUPFAM" id="SSF53756">
    <property type="entry name" value="UDP-Glycosyltransferase/glycogen phosphorylase"/>
    <property type="match status" value="1"/>
</dbReference>
<feature type="domain" description="Glycosyltransferase subfamily 4-like N-terminal" evidence="3">
    <location>
        <begin position="19"/>
        <end position="189"/>
    </location>
</feature>
<dbReference type="InterPro" id="IPR028098">
    <property type="entry name" value="Glyco_trans_4-like_N"/>
</dbReference>
<gene>
    <name evidence="4" type="ORF">NBH21_13105</name>
</gene>
<protein>
    <submittedName>
        <fullName evidence="4">Glycosyltransferase</fullName>
        <ecNumber evidence="4">2.4.-.-</ecNumber>
    </submittedName>
</protein>
<dbReference type="Proteomes" id="UP001155380">
    <property type="component" value="Unassembled WGS sequence"/>
</dbReference>
<keyword evidence="1 4" id="KW-0808">Transferase</keyword>
<dbReference type="GO" id="GO:0016757">
    <property type="term" value="F:glycosyltransferase activity"/>
    <property type="evidence" value="ECO:0007669"/>
    <property type="project" value="UniProtKB-KW"/>
</dbReference>
<dbReference type="PANTHER" id="PTHR46401">
    <property type="entry name" value="GLYCOSYLTRANSFERASE WBBK-RELATED"/>
    <property type="match status" value="1"/>
</dbReference>
<accession>A0AAJ1F861</accession>
<dbReference type="PANTHER" id="PTHR46401:SF2">
    <property type="entry name" value="GLYCOSYLTRANSFERASE WBBK-RELATED"/>
    <property type="match status" value="1"/>
</dbReference>
<dbReference type="Pfam" id="PF13439">
    <property type="entry name" value="Glyco_transf_4"/>
    <property type="match status" value="1"/>
</dbReference>
<dbReference type="InterPro" id="IPR001296">
    <property type="entry name" value="Glyco_trans_1"/>
</dbReference>
<dbReference type="Gene3D" id="3.40.50.2000">
    <property type="entry name" value="Glycogen Phosphorylase B"/>
    <property type="match status" value="2"/>
</dbReference>
<organism evidence="4 5">
    <name type="scientific">Ciceribacter sichuanensis</name>
    <dbReference type="NCBI Taxonomy" id="2949647"/>
    <lineage>
        <taxon>Bacteria</taxon>
        <taxon>Pseudomonadati</taxon>
        <taxon>Pseudomonadota</taxon>
        <taxon>Alphaproteobacteria</taxon>
        <taxon>Hyphomicrobiales</taxon>
        <taxon>Rhizobiaceae</taxon>
        <taxon>Ciceribacter</taxon>
    </lineage>
</organism>
<dbReference type="Pfam" id="PF00534">
    <property type="entry name" value="Glycos_transf_1"/>
    <property type="match status" value="1"/>
</dbReference>
<dbReference type="RefSeq" id="WP_250914239.1">
    <property type="nucleotide sequence ID" value="NZ_JAMXLX010000004.1"/>
</dbReference>
<dbReference type="EC" id="2.4.-.-" evidence="4"/>
<feature type="domain" description="Glycosyl transferase family 1" evidence="2">
    <location>
        <begin position="198"/>
        <end position="348"/>
    </location>
</feature>
<evidence type="ECO:0000256" key="1">
    <source>
        <dbReference type="ARBA" id="ARBA00022679"/>
    </source>
</evidence>
<proteinExistence type="predicted"/>
<keyword evidence="4" id="KW-0328">Glycosyltransferase</keyword>
<comment type="caution">
    <text evidence="4">The sequence shown here is derived from an EMBL/GenBank/DDBJ whole genome shotgun (WGS) entry which is preliminary data.</text>
</comment>